<evidence type="ECO:0000256" key="3">
    <source>
        <dbReference type="ARBA" id="ARBA00022801"/>
    </source>
</evidence>
<dbReference type="SUPFAM" id="SSF53474">
    <property type="entry name" value="alpha/beta-Hydrolases"/>
    <property type="match status" value="1"/>
</dbReference>
<name>A0A6N4WBG3_9MYCO</name>
<accession>A0A6N4WBG3</accession>
<evidence type="ECO:0000256" key="1">
    <source>
        <dbReference type="ARBA" id="ARBA00010088"/>
    </source>
</evidence>
<keyword evidence="3" id="KW-0378">Hydrolase</keyword>
<dbReference type="PANTHER" id="PTHR43248">
    <property type="entry name" value="2-SUCCINYL-6-HYDROXY-2,4-CYCLOHEXADIENE-1-CARBOXYLATE SYNTHASE"/>
    <property type="match status" value="1"/>
</dbReference>
<dbReference type="InterPro" id="IPR000073">
    <property type="entry name" value="AB_hydrolase_1"/>
</dbReference>
<dbReference type="GO" id="GO:0008233">
    <property type="term" value="F:peptidase activity"/>
    <property type="evidence" value="ECO:0007669"/>
    <property type="project" value="UniProtKB-KW"/>
</dbReference>
<organism evidence="6 7">
    <name type="scientific">Mycolicibacterium anyangense</name>
    <dbReference type="NCBI Taxonomy" id="1431246"/>
    <lineage>
        <taxon>Bacteria</taxon>
        <taxon>Bacillati</taxon>
        <taxon>Actinomycetota</taxon>
        <taxon>Actinomycetes</taxon>
        <taxon>Mycobacteriales</taxon>
        <taxon>Mycobacteriaceae</taxon>
        <taxon>Mycolicibacterium</taxon>
    </lineage>
</organism>
<dbReference type="KEGG" id="many:MANY_18680"/>
<sequence>MQVTPAEHGSMFAMRQSPRQPQRPRVVRTAAVLAAVAGLVASAGCSTMVTGRAIIAEPQIGQPVQWGPCRVAGGGGGNALPIPAGAQCGKIAVPVDYSKPDGATAALALIRFPATGDKIGSLIINPGGPGESGIEAAASIVENLPANVRQKFDLVGFDPRGVGASTPALWCNSDADNDAIRADPQVDYSPQGIEHIENTTKAFVQRCVDKMGKDFLANIGTASVVKDMDSLRAAVGDDKITYLGYSYGTRIGSAYAEEFPDKVRAMILDGAVDPNADPIQADIDQAAAFQQAFNDYAADCAKDPSCPLGTDPAKAVDVYRNLVDPLVNKPLPTADPRGLGYSDAIIGTIMALYSPNLWRHLTQALTEMTNGRGDTMLALADMYMRRDPQGHYTNATDARIAVNCVDQPPITDRDKVVAEDKKMREVAPFMSYGEFTGHAPLSTCAFWPVPPTSTPHAVSAPGLPPVLVVSTTNDPATPYQAGVDLAKQLGGSLLTFNGTQHTVVFQGNTCVDNYAAAYLVDLTLPPPGATC</sequence>
<evidence type="ECO:0000256" key="2">
    <source>
        <dbReference type="ARBA" id="ARBA00022729"/>
    </source>
</evidence>
<dbReference type="EMBL" id="AP022620">
    <property type="protein sequence ID" value="BBZ76531.1"/>
    <property type="molecule type" value="Genomic_DNA"/>
</dbReference>
<dbReference type="Proteomes" id="UP000467249">
    <property type="component" value="Chromosome"/>
</dbReference>
<keyword evidence="6" id="KW-0645">Protease</keyword>
<evidence type="ECO:0000256" key="4">
    <source>
        <dbReference type="SAM" id="MobiDB-lite"/>
    </source>
</evidence>
<feature type="compositionally biased region" description="Low complexity" evidence="4">
    <location>
        <begin position="15"/>
        <end position="24"/>
    </location>
</feature>
<dbReference type="Gene3D" id="3.40.50.1820">
    <property type="entry name" value="alpha/beta hydrolase"/>
    <property type="match status" value="1"/>
</dbReference>
<dbReference type="AlphaFoldDB" id="A0A6N4WBG3"/>
<protein>
    <submittedName>
        <fullName evidence="6">Protease</fullName>
    </submittedName>
</protein>
<dbReference type="Pfam" id="PF00561">
    <property type="entry name" value="Abhydrolase_1"/>
    <property type="match status" value="1"/>
</dbReference>
<feature type="domain" description="AB hydrolase-1" evidence="5">
    <location>
        <begin position="122"/>
        <end position="506"/>
    </location>
</feature>
<dbReference type="GO" id="GO:0006508">
    <property type="term" value="P:proteolysis"/>
    <property type="evidence" value="ECO:0007669"/>
    <property type="project" value="UniProtKB-KW"/>
</dbReference>
<keyword evidence="7" id="KW-1185">Reference proteome</keyword>
<proteinExistence type="inferred from homology"/>
<dbReference type="InterPro" id="IPR051601">
    <property type="entry name" value="Serine_prot/Carboxylest_S33"/>
</dbReference>
<reference evidence="6 7" key="1">
    <citation type="journal article" date="2019" name="Emerg. Microbes Infect.">
        <title>Comprehensive subspecies identification of 175 nontuberculous mycobacteria species based on 7547 genomic profiles.</title>
        <authorList>
            <person name="Matsumoto Y."/>
            <person name="Kinjo T."/>
            <person name="Motooka D."/>
            <person name="Nabeya D."/>
            <person name="Jung N."/>
            <person name="Uechi K."/>
            <person name="Horii T."/>
            <person name="Iida T."/>
            <person name="Fujita J."/>
            <person name="Nakamura S."/>
        </authorList>
    </citation>
    <scope>NUCLEOTIDE SEQUENCE [LARGE SCALE GENOMIC DNA]</scope>
    <source>
        <strain evidence="6 7">JCM 30275</strain>
    </source>
</reference>
<evidence type="ECO:0000313" key="7">
    <source>
        <dbReference type="Proteomes" id="UP000467249"/>
    </source>
</evidence>
<evidence type="ECO:0000313" key="6">
    <source>
        <dbReference type="EMBL" id="BBZ76531.1"/>
    </source>
</evidence>
<evidence type="ECO:0000259" key="5">
    <source>
        <dbReference type="Pfam" id="PF00561"/>
    </source>
</evidence>
<comment type="similarity">
    <text evidence="1">Belongs to the peptidase S33 family.</text>
</comment>
<keyword evidence="2" id="KW-0732">Signal</keyword>
<dbReference type="InterPro" id="IPR029058">
    <property type="entry name" value="AB_hydrolase_fold"/>
</dbReference>
<gene>
    <name evidence="6" type="ORF">MANY_18680</name>
</gene>
<feature type="region of interest" description="Disordered" evidence="4">
    <location>
        <begin position="1"/>
        <end position="24"/>
    </location>
</feature>
<dbReference type="PANTHER" id="PTHR43248:SF29">
    <property type="entry name" value="TRIPEPTIDYL AMINOPEPTIDASE"/>
    <property type="match status" value="1"/>
</dbReference>